<keyword evidence="7" id="KW-1185">Reference proteome</keyword>
<sequence length="252" mass="27580">MAGIKALLLDIDGVLYEGENVVEGALDAVRILSGRFPVRFITNTTRKTHAMVHEKLRSMGFDVESGSIFTALDAAKSYLEQKDATAYLLLYRNVAGEFAEYLGEHPDYVVVADAYIDFTYENLNTAFRHLMDGSKLLAIAKNRYFKDKDGALSLDAGGFVALLEFAAQKEATILGKPSRNFFHLAAASMGVEPSEVLMVGDDIESDVLGAQRAGMKACQVKTGKFRPEDLQRGIEPDCLLDSIADLPGMLLE</sequence>
<dbReference type="InterPro" id="IPR006439">
    <property type="entry name" value="HAD-SF_hydro_IA"/>
</dbReference>
<dbReference type="PANTHER" id="PTHR19288:SF46">
    <property type="entry name" value="HALOACID DEHALOGENASE-LIKE HYDROLASE DOMAIN-CONTAINING PROTEIN 2"/>
    <property type="match status" value="1"/>
</dbReference>
<gene>
    <name evidence="6" type="ORF">HCR_20110</name>
</gene>
<evidence type="ECO:0000256" key="4">
    <source>
        <dbReference type="ARBA" id="ARBA00022842"/>
    </source>
</evidence>
<dbReference type="PANTHER" id="PTHR19288">
    <property type="entry name" value="4-NITROPHENYLPHOSPHATASE-RELATED"/>
    <property type="match status" value="1"/>
</dbReference>
<dbReference type="SUPFAM" id="SSF56784">
    <property type="entry name" value="HAD-like"/>
    <property type="match status" value="1"/>
</dbReference>
<dbReference type="NCBIfam" id="TIGR01460">
    <property type="entry name" value="HAD-SF-IIA"/>
    <property type="match status" value="1"/>
</dbReference>
<dbReference type="Gene3D" id="3.40.50.1000">
    <property type="entry name" value="HAD superfamily/HAD-like"/>
    <property type="match status" value="2"/>
</dbReference>
<dbReference type="EMBL" id="AP027370">
    <property type="protein sequence ID" value="BDY13699.1"/>
    <property type="molecule type" value="Genomic_DNA"/>
</dbReference>
<keyword evidence="3" id="KW-0479">Metal-binding</keyword>
<dbReference type="RefSeq" id="WP_286336643.1">
    <property type="nucleotide sequence ID" value="NZ_AP027370.1"/>
</dbReference>
<evidence type="ECO:0000256" key="3">
    <source>
        <dbReference type="ARBA" id="ARBA00022723"/>
    </source>
</evidence>
<dbReference type="SFLD" id="SFLDS00003">
    <property type="entry name" value="Haloacid_Dehalogenase"/>
    <property type="match status" value="1"/>
</dbReference>
<dbReference type="InterPro" id="IPR006355">
    <property type="entry name" value="LHPP/HDHD2"/>
</dbReference>
<dbReference type="NCBIfam" id="TIGR01458">
    <property type="entry name" value="HAD-SF-IIA-hyp3"/>
    <property type="match status" value="1"/>
</dbReference>
<evidence type="ECO:0000313" key="6">
    <source>
        <dbReference type="EMBL" id="BDY13699.1"/>
    </source>
</evidence>
<reference evidence="6 7" key="1">
    <citation type="submission" date="2023-03" db="EMBL/GenBank/DDBJ databases">
        <title>Description of Hydrogenimonas sp. ISO32.</title>
        <authorList>
            <person name="Mino S."/>
            <person name="Fukazawa S."/>
            <person name="Sawabe T."/>
        </authorList>
    </citation>
    <scope>NUCLEOTIDE SEQUENCE [LARGE SCALE GENOMIC DNA]</scope>
    <source>
        <strain evidence="6 7">ISO32</strain>
    </source>
</reference>
<accession>A0ABM8FP53</accession>
<evidence type="ECO:0000256" key="2">
    <source>
        <dbReference type="ARBA" id="ARBA00007958"/>
    </source>
</evidence>
<evidence type="ECO:0000313" key="7">
    <source>
        <dbReference type="Proteomes" id="UP001321445"/>
    </source>
</evidence>
<dbReference type="Proteomes" id="UP001321445">
    <property type="component" value="Chromosome"/>
</dbReference>
<dbReference type="Pfam" id="PF13242">
    <property type="entry name" value="Hydrolase_like"/>
    <property type="match status" value="1"/>
</dbReference>
<proteinExistence type="inferred from homology"/>
<dbReference type="NCBIfam" id="TIGR01549">
    <property type="entry name" value="HAD-SF-IA-v1"/>
    <property type="match status" value="1"/>
</dbReference>
<comment type="similarity">
    <text evidence="2">Belongs to the HAD-like hydrolase superfamily.</text>
</comment>
<dbReference type="Pfam" id="PF13344">
    <property type="entry name" value="Hydrolase_6"/>
    <property type="match status" value="1"/>
</dbReference>
<dbReference type="InterPro" id="IPR036412">
    <property type="entry name" value="HAD-like_sf"/>
</dbReference>
<dbReference type="InterPro" id="IPR023214">
    <property type="entry name" value="HAD_sf"/>
</dbReference>
<keyword evidence="4" id="KW-0460">Magnesium</keyword>
<dbReference type="SFLD" id="SFLDG01129">
    <property type="entry name" value="C1.5:_HAD__Beta-PGM__Phosphata"/>
    <property type="match status" value="1"/>
</dbReference>
<dbReference type="InterPro" id="IPR006357">
    <property type="entry name" value="HAD-SF_hydro_IIA"/>
</dbReference>
<protein>
    <recommendedName>
        <fullName evidence="5">Haloacid dehalogenase-like hydrolase domain-containing protein 2</fullName>
    </recommendedName>
</protein>
<organism evidence="6 7">
    <name type="scientific">Hydrogenimonas cancrithermarum</name>
    <dbReference type="NCBI Taxonomy" id="2993563"/>
    <lineage>
        <taxon>Bacteria</taxon>
        <taxon>Pseudomonadati</taxon>
        <taxon>Campylobacterota</taxon>
        <taxon>Epsilonproteobacteria</taxon>
        <taxon>Campylobacterales</taxon>
        <taxon>Hydrogenimonadaceae</taxon>
        <taxon>Hydrogenimonas</taxon>
    </lineage>
</organism>
<evidence type="ECO:0000256" key="1">
    <source>
        <dbReference type="ARBA" id="ARBA00001946"/>
    </source>
</evidence>
<evidence type="ECO:0000256" key="5">
    <source>
        <dbReference type="ARBA" id="ARBA00039666"/>
    </source>
</evidence>
<comment type="cofactor">
    <cofactor evidence="1">
        <name>Mg(2+)</name>
        <dbReference type="ChEBI" id="CHEBI:18420"/>
    </cofactor>
</comment>
<name>A0ABM8FP53_9BACT</name>